<gene>
    <name evidence="11" type="ORF">GJR95_40170</name>
</gene>
<dbReference type="GO" id="GO:0005829">
    <property type="term" value="C:cytosol"/>
    <property type="evidence" value="ECO:0007669"/>
    <property type="project" value="TreeGrafter"/>
</dbReference>
<feature type="domain" description="Protein kinase" evidence="10">
    <location>
        <begin position="8"/>
        <end position="264"/>
    </location>
</feature>
<dbReference type="AlphaFoldDB" id="A0A6P1W913"/>
<evidence type="ECO:0000256" key="2">
    <source>
        <dbReference type="ARBA" id="ARBA00022527"/>
    </source>
</evidence>
<reference evidence="11 12" key="1">
    <citation type="submission" date="2019-11" db="EMBL/GenBank/DDBJ databases">
        <title>Spirosoma endbachense sp. nov., isolated from a natural salt meadow.</title>
        <authorList>
            <person name="Rojas J."/>
            <person name="Ambika Manirajan B."/>
            <person name="Ratering S."/>
            <person name="Suarez C."/>
            <person name="Geissler-Plaum R."/>
            <person name="Schnell S."/>
        </authorList>
    </citation>
    <scope>NUCLEOTIDE SEQUENCE [LARGE SCALE GENOMIC DNA]</scope>
    <source>
        <strain evidence="11 12">I-24</strain>
    </source>
</reference>
<dbReference type="InterPro" id="IPR011009">
    <property type="entry name" value="Kinase-like_dom_sf"/>
</dbReference>
<keyword evidence="9" id="KW-0472">Membrane</keyword>
<protein>
    <recommendedName>
        <fullName evidence="1">non-specific serine/threonine protein kinase</fullName>
        <ecNumber evidence="1">2.7.11.1</ecNumber>
    </recommendedName>
</protein>
<evidence type="ECO:0000256" key="6">
    <source>
        <dbReference type="ARBA" id="ARBA00022840"/>
    </source>
</evidence>
<dbReference type="SMART" id="SM00671">
    <property type="entry name" value="SEL1"/>
    <property type="match status" value="6"/>
</dbReference>
<evidence type="ECO:0000256" key="7">
    <source>
        <dbReference type="PROSITE-ProRule" id="PRU10141"/>
    </source>
</evidence>
<evidence type="ECO:0000256" key="9">
    <source>
        <dbReference type="SAM" id="Phobius"/>
    </source>
</evidence>
<dbReference type="GO" id="GO:0016020">
    <property type="term" value="C:membrane"/>
    <property type="evidence" value="ECO:0007669"/>
    <property type="project" value="TreeGrafter"/>
</dbReference>
<dbReference type="EMBL" id="CP045997">
    <property type="protein sequence ID" value="QHW00873.1"/>
    <property type="molecule type" value="Genomic_DNA"/>
</dbReference>
<feature type="compositionally biased region" description="Basic and acidic residues" evidence="8">
    <location>
        <begin position="304"/>
        <end position="319"/>
    </location>
</feature>
<name>A0A6P1W913_9BACT</name>
<dbReference type="InterPro" id="IPR045269">
    <property type="entry name" value="Atg1-like"/>
</dbReference>
<feature type="binding site" evidence="7">
    <location>
        <position position="36"/>
    </location>
    <ligand>
        <name>ATP</name>
        <dbReference type="ChEBI" id="CHEBI:30616"/>
    </ligand>
</feature>
<evidence type="ECO:0000259" key="10">
    <source>
        <dbReference type="PROSITE" id="PS50011"/>
    </source>
</evidence>
<evidence type="ECO:0000256" key="5">
    <source>
        <dbReference type="ARBA" id="ARBA00022777"/>
    </source>
</evidence>
<dbReference type="SMART" id="SM00220">
    <property type="entry name" value="S_TKc"/>
    <property type="match status" value="1"/>
</dbReference>
<dbReference type="GO" id="GO:0005776">
    <property type="term" value="C:autophagosome"/>
    <property type="evidence" value="ECO:0007669"/>
    <property type="project" value="TreeGrafter"/>
</dbReference>
<dbReference type="Pfam" id="PF00069">
    <property type="entry name" value="Pkinase"/>
    <property type="match status" value="1"/>
</dbReference>
<dbReference type="Gene3D" id="1.25.40.10">
    <property type="entry name" value="Tetratricopeptide repeat domain"/>
    <property type="match status" value="1"/>
</dbReference>
<dbReference type="InterPro" id="IPR006597">
    <property type="entry name" value="Sel1-like"/>
</dbReference>
<evidence type="ECO:0000256" key="3">
    <source>
        <dbReference type="ARBA" id="ARBA00022679"/>
    </source>
</evidence>
<evidence type="ECO:0000256" key="4">
    <source>
        <dbReference type="ARBA" id="ARBA00022741"/>
    </source>
</evidence>
<dbReference type="PROSITE" id="PS50011">
    <property type="entry name" value="PROTEIN_KINASE_DOM"/>
    <property type="match status" value="1"/>
</dbReference>
<dbReference type="Pfam" id="PF08238">
    <property type="entry name" value="Sel1"/>
    <property type="match status" value="6"/>
</dbReference>
<dbReference type="EC" id="2.7.11.1" evidence="1"/>
<dbReference type="InterPro" id="IPR017441">
    <property type="entry name" value="Protein_kinase_ATP_BS"/>
</dbReference>
<dbReference type="InterPro" id="IPR011990">
    <property type="entry name" value="TPR-like_helical_dom_sf"/>
</dbReference>
<sequence length="620" mass="70684">MQTQFLTYTLSQKLGEGGMATVWYAENFLGKRFAIKVLKPGMEGKEKLAERFRLEAKMMVSLEHPNIRQVFDFHEDENTMAIIMEYLDGEDLGRYLIEQGPVSEQQAVRWFTDILDAMTYVHQKNYIHRDIKPSNLFLTRNGQIKVMDFGIAKIVNANLELTETHTNIGSPQYMSPEQITTPKAIDYRTDIYSLGVTLYALLTGRKPYDDSYGSSYTVQAEIVKKPLPPIPGVSDHVNAAIQKATQKNPADRFQSCDEFKDALMGVKPSVIELDDEKTQIKDNTNGRLNLIDNGQKNDLNGSIDDQKKRTDDAIKTDDKKKTAVQKPKTLRKLLLVFVTIASLGALLGWFWVQTVKGEITKGVELADKGEYTEAFSILYKNRDSQFMTPIAINHLGYMYGTGTGTQQDYSEALRWYWKAADKGYMLSLSNIGALYQNGLGVERDYQKAREYYERAAAAGIAKAKYNLGELYTNGYGVNRNLYEAARWYREGAELGDASAQYKLGLAYHYGSGVNRDYSQAEYWYRKSAEQRYAEAQNALGALYYFGYIGGKGIDYATARFWYEQAARQNNMYSLYNLGYMSDYGEGVVRDWNVAVDYYKRAARLGYAKAQNRLNQYSIRW</sequence>
<feature type="transmembrane region" description="Helical" evidence="9">
    <location>
        <begin position="333"/>
        <end position="352"/>
    </location>
</feature>
<keyword evidence="9" id="KW-0812">Transmembrane</keyword>
<feature type="compositionally biased region" description="Polar residues" evidence="8">
    <location>
        <begin position="285"/>
        <end position="300"/>
    </location>
</feature>
<dbReference type="PROSITE" id="PS00108">
    <property type="entry name" value="PROTEIN_KINASE_ST"/>
    <property type="match status" value="1"/>
</dbReference>
<organism evidence="11 12">
    <name type="scientific">Spirosoma endbachense</name>
    <dbReference type="NCBI Taxonomy" id="2666025"/>
    <lineage>
        <taxon>Bacteria</taxon>
        <taxon>Pseudomonadati</taxon>
        <taxon>Bacteroidota</taxon>
        <taxon>Cytophagia</taxon>
        <taxon>Cytophagales</taxon>
        <taxon>Cytophagaceae</taxon>
        <taxon>Spirosoma</taxon>
    </lineage>
</organism>
<keyword evidence="3" id="KW-0808">Transferase</keyword>
<dbReference type="Proteomes" id="UP000464577">
    <property type="component" value="Chromosome"/>
</dbReference>
<keyword evidence="2" id="KW-0723">Serine/threonine-protein kinase</keyword>
<dbReference type="SUPFAM" id="SSF56112">
    <property type="entry name" value="Protein kinase-like (PK-like)"/>
    <property type="match status" value="1"/>
</dbReference>
<dbReference type="Gene3D" id="1.10.510.10">
    <property type="entry name" value="Transferase(Phosphotransferase) domain 1"/>
    <property type="match status" value="1"/>
</dbReference>
<proteinExistence type="predicted"/>
<dbReference type="PANTHER" id="PTHR24348:SF22">
    <property type="entry name" value="NON-SPECIFIC SERINE_THREONINE PROTEIN KINASE"/>
    <property type="match status" value="1"/>
</dbReference>
<evidence type="ECO:0000313" key="12">
    <source>
        <dbReference type="Proteomes" id="UP000464577"/>
    </source>
</evidence>
<dbReference type="FunFam" id="1.10.510.10:FF:000021">
    <property type="entry name" value="Serine/threonine protein kinase"/>
    <property type="match status" value="1"/>
</dbReference>
<evidence type="ECO:0000256" key="8">
    <source>
        <dbReference type="SAM" id="MobiDB-lite"/>
    </source>
</evidence>
<keyword evidence="9" id="KW-1133">Transmembrane helix</keyword>
<dbReference type="CDD" id="cd14014">
    <property type="entry name" value="STKc_PknB_like"/>
    <property type="match status" value="1"/>
</dbReference>
<accession>A0A6P1W913</accession>
<keyword evidence="4 7" id="KW-0547">Nucleotide-binding</keyword>
<dbReference type="GO" id="GO:0005524">
    <property type="term" value="F:ATP binding"/>
    <property type="evidence" value="ECO:0007669"/>
    <property type="project" value="UniProtKB-UniRule"/>
</dbReference>
<dbReference type="PANTHER" id="PTHR24348">
    <property type="entry name" value="SERINE/THREONINE-PROTEIN KINASE UNC-51-RELATED"/>
    <property type="match status" value="1"/>
</dbReference>
<keyword evidence="6 7" id="KW-0067">ATP-binding</keyword>
<dbReference type="GO" id="GO:0004674">
    <property type="term" value="F:protein serine/threonine kinase activity"/>
    <property type="evidence" value="ECO:0007669"/>
    <property type="project" value="UniProtKB-KW"/>
</dbReference>
<dbReference type="RefSeq" id="WP_162391268.1">
    <property type="nucleotide sequence ID" value="NZ_CP045997.1"/>
</dbReference>
<keyword evidence="12" id="KW-1185">Reference proteome</keyword>
<dbReference type="KEGG" id="senf:GJR95_40170"/>
<dbReference type="SUPFAM" id="SSF81901">
    <property type="entry name" value="HCP-like"/>
    <property type="match status" value="1"/>
</dbReference>
<evidence type="ECO:0000313" key="11">
    <source>
        <dbReference type="EMBL" id="QHW00873.1"/>
    </source>
</evidence>
<feature type="region of interest" description="Disordered" evidence="8">
    <location>
        <begin position="285"/>
        <end position="319"/>
    </location>
</feature>
<keyword evidence="5 11" id="KW-0418">Kinase</keyword>
<dbReference type="InterPro" id="IPR000719">
    <property type="entry name" value="Prot_kinase_dom"/>
</dbReference>
<dbReference type="InterPro" id="IPR008271">
    <property type="entry name" value="Ser/Thr_kinase_AS"/>
</dbReference>
<dbReference type="PROSITE" id="PS00107">
    <property type="entry name" value="PROTEIN_KINASE_ATP"/>
    <property type="match status" value="1"/>
</dbReference>
<dbReference type="GO" id="GO:0000407">
    <property type="term" value="C:phagophore assembly site"/>
    <property type="evidence" value="ECO:0007669"/>
    <property type="project" value="TreeGrafter"/>
</dbReference>
<evidence type="ECO:0000256" key="1">
    <source>
        <dbReference type="ARBA" id="ARBA00012513"/>
    </source>
</evidence>